<keyword evidence="2" id="KW-0732">Signal</keyword>
<evidence type="ECO:0000256" key="2">
    <source>
        <dbReference type="SAM" id="SignalP"/>
    </source>
</evidence>
<reference evidence="3 4" key="1">
    <citation type="submission" date="2017-07" db="EMBL/GenBank/DDBJ databases">
        <title>Amycolatopsis antarcticus sp. nov., isolated from the surface of an Antarcticus brown macroalga.</title>
        <authorList>
            <person name="Wang J."/>
            <person name="Leiva S."/>
            <person name="Huang J."/>
            <person name="Huang Y."/>
        </authorList>
    </citation>
    <scope>NUCLEOTIDE SEQUENCE [LARGE SCALE GENOMIC DNA]</scope>
    <source>
        <strain evidence="3 4">AU-G6</strain>
    </source>
</reference>
<organism evidence="3 4">
    <name type="scientific">Amycolatopsis antarctica</name>
    <dbReference type="NCBI Taxonomy" id="1854586"/>
    <lineage>
        <taxon>Bacteria</taxon>
        <taxon>Bacillati</taxon>
        <taxon>Actinomycetota</taxon>
        <taxon>Actinomycetes</taxon>
        <taxon>Pseudonocardiales</taxon>
        <taxon>Pseudonocardiaceae</taxon>
        <taxon>Amycolatopsis</taxon>
    </lineage>
</organism>
<dbReference type="Gene3D" id="2.60.40.200">
    <property type="entry name" value="Superoxide dismutase, copper/zinc binding domain"/>
    <property type="match status" value="1"/>
</dbReference>
<dbReference type="Proteomes" id="UP000242444">
    <property type="component" value="Unassembled WGS sequence"/>
</dbReference>
<dbReference type="RefSeq" id="WP_094865792.1">
    <property type="nucleotide sequence ID" value="NZ_NKYE01000023.1"/>
</dbReference>
<dbReference type="InParanoid" id="A0A263CYG6"/>
<dbReference type="GO" id="GO:0006801">
    <property type="term" value="P:superoxide metabolic process"/>
    <property type="evidence" value="ECO:0007669"/>
    <property type="project" value="InterPro"/>
</dbReference>
<dbReference type="InterPro" id="IPR036423">
    <property type="entry name" value="SOD-like_Cu/Zn_dom_sf"/>
</dbReference>
<accession>A0A263CYG6</accession>
<dbReference type="AlphaFoldDB" id="A0A263CYG6"/>
<proteinExistence type="inferred from homology"/>
<evidence type="ECO:0000313" key="4">
    <source>
        <dbReference type="Proteomes" id="UP000242444"/>
    </source>
</evidence>
<comment type="similarity">
    <text evidence="1">Belongs to the Cu-Zn superoxide dismutase family.</text>
</comment>
<protein>
    <submittedName>
        <fullName evidence="3">Superoxide dismutase</fullName>
    </submittedName>
</protein>
<feature type="signal peptide" evidence="2">
    <location>
        <begin position="1"/>
        <end position="28"/>
    </location>
</feature>
<feature type="chain" id="PRO_5012470004" evidence="2">
    <location>
        <begin position="29"/>
        <end position="196"/>
    </location>
</feature>
<keyword evidence="4" id="KW-1185">Reference proteome</keyword>
<comment type="caution">
    <text evidence="3">The sequence shown here is derived from an EMBL/GenBank/DDBJ whole genome shotgun (WGS) entry which is preliminary data.</text>
</comment>
<dbReference type="SUPFAM" id="SSF49329">
    <property type="entry name" value="Cu,Zn superoxide dismutase-like"/>
    <property type="match status" value="1"/>
</dbReference>
<sequence length="196" mass="20193">MRRLLPTVMTTLLATSAALIASTGSAAAASEAPRIGVGLVHAGGTFAEFAPGAAASTYDQALVPVGAQARVVVSSRSFLGTTTLLSVRGLVPDREYGAHAHTKPCGATGDAAGPHFQHEQDPVTPSVDPAYANPDNEIWLDLTTDAVGNAVAVSTVDWGFDERRAMSVVIHETHTHTDPGHAGMAGKRPACVNVAF</sequence>
<dbReference type="GO" id="GO:0046872">
    <property type="term" value="F:metal ion binding"/>
    <property type="evidence" value="ECO:0007669"/>
    <property type="project" value="InterPro"/>
</dbReference>
<evidence type="ECO:0000256" key="1">
    <source>
        <dbReference type="ARBA" id="ARBA00010457"/>
    </source>
</evidence>
<gene>
    <name evidence="3" type="ORF">CFN78_26565</name>
</gene>
<dbReference type="EMBL" id="NKYE01000023">
    <property type="protein sequence ID" value="OZM70145.1"/>
    <property type="molecule type" value="Genomic_DNA"/>
</dbReference>
<dbReference type="OrthoDB" id="3297424at2"/>
<name>A0A263CYG6_9PSEU</name>
<evidence type="ECO:0000313" key="3">
    <source>
        <dbReference type="EMBL" id="OZM70145.1"/>
    </source>
</evidence>